<evidence type="ECO:0000313" key="2">
    <source>
        <dbReference type="Proteomes" id="UP001589536"/>
    </source>
</evidence>
<gene>
    <name evidence="1" type="ORF">ACFFPI_22685</name>
</gene>
<organism evidence="1 2">
    <name type="scientific">Arthrobacter methylotrophus</name>
    <dbReference type="NCBI Taxonomy" id="121291"/>
    <lineage>
        <taxon>Bacteria</taxon>
        <taxon>Bacillati</taxon>
        <taxon>Actinomycetota</taxon>
        <taxon>Actinomycetes</taxon>
        <taxon>Micrococcales</taxon>
        <taxon>Micrococcaceae</taxon>
        <taxon>Arthrobacter</taxon>
    </lineage>
</organism>
<evidence type="ECO:0000313" key="1">
    <source>
        <dbReference type="EMBL" id="MFB9716906.1"/>
    </source>
</evidence>
<dbReference type="RefSeq" id="WP_345052049.1">
    <property type="nucleotide sequence ID" value="NZ_BAABED010000001.1"/>
</dbReference>
<proteinExistence type="predicted"/>
<name>A0ABV5UXF8_9MICC</name>
<accession>A0ABV5UXF8</accession>
<keyword evidence="2" id="KW-1185">Reference proteome</keyword>
<dbReference type="Proteomes" id="UP001589536">
    <property type="component" value="Unassembled WGS sequence"/>
</dbReference>
<sequence length="100" mass="10924">MNTATGVAAKVAEVLTWGPITLNIAATNQPNDVAASHPAYQFGQLKQTQFQPLDSPVNIHWVPDARGFGLWTRHDSLALSLITRVVLSPHSAGFFRGQRF</sequence>
<protein>
    <submittedName>
        <fullName evidence="1">Uncharacterized protein</fullName>
    </submittedName>
</protein>
<reference evidence="1 2" key="1">
    <citation type="submission" date="2024-09" db="EMBL/GenBank/DDBJ databases">
        <authorList>
            <person name="Sun Q."/>
            <person name="Mori K."/>
        </authorList>
    </citation>
    <scope>NUCLEOTIDE SEQUENCE [LARGE SCALE GENOMIC DNA]</scope>
    <source>
        <strain evidence="1 2">JCM 13519</strain>
    </source>
</reference>
<dbReference type="EMBL" id="JBHMBH010000069">
    <property type="protein sequence ID" value="MFB9716906.1"/>
    <property type="molecule type" value="Genomic_DNA"/>
</dbReference>
<comment type="caution">
    <text evidence="1">The sequence shown here is derived from an EMBL/GenBank/DDBJ whole genome shotgun (WGS) entry which is preliminary data.</text>
</comment>